<name>A0A285IY15_9GAMM</name>
<proteinExistence type="predicted"/>
<feature type="chain" id="PRO_5012289723" description="DUF3016 domain-containing protein" evidence="1">
    <location>
        <begin position="20"/>
        <end position="185"/>
    </location>
</feature>
<reference evidence="3" key="1">
    <citation type="submission" date="2017-09" db="EMBL/GenBank/DDBJ databases">
        <authorList>
            <person name="Varghese N."/>
            <person name="Submissions S."/>
        </authorList>
    </citation>
    <scope>NUCLEOTIDE SEQUENCE [LARGE SCALE GENOMIC DNA]</scope>
    <source>
        <strain evidence="3">CGMCC 1.12461</strain>
    </source>
</reference>
<dbReference type="InterPro" id="IPR021557">
    <property type="entry name" value="DUF3016"/>
</dbReference>
<dbReference type="RefSeq" id="WP_097111439.1">
    <property type="nucleotide sequence ID" value="NZ_OBEB01000004.1"/>
</dbReference>
<dbReference type="AlphaFoldDB" id="A0A285IY15"/>
<gene>
    <name evidence="2" type="ORF">SAMN06297280_2199</name>
</gene>
<dbReference type="OrthoDB" id="195620at2"/>
<organism evidence="2 3">
    <name type="scientific">Arsukibacterium tuosuense</name>
    <dbReference type="NCBI Taxonomy" id="1323745"/>
    <lineage>
        <taxon>Bacteria</taxon>
        <taxon>Pseudomonadati</taxon>
        <taxon>Pseudomonadota</taxon>
        <taxon>Gammaproteobacteria</taxon>
        <taxon>Chromatiales</taxon>
        <taxon>Chromatiaceae</taxon>
        <taxon>Arsukibacterium</taxon>
    </lineage>
</organism>
<dbReference type="Pfam" id="PF11454">
    <property type="entry name" value="DUF3016"/>
    <property type="match status" value="1"/>
</dbReference>
<keyword evidence="1" id="KW-0732">Signal</keyword>
<dbReference type="Proteomes" id="UP000219353">
    <property type="component" value="Unassembled WGS sequence"/>
</dbReference>
<evidence type="ECO:0000256" key="1">
    <source>
        <dbReference type="SAM" id="SignalP"/>
    </source>
</evidence>
<sequence length="185" mass="21461">MKTFMTAIFALILAVPAYSNPEAETGAELDLSWQEPEKFTDIRAANDSRSRFQDRVQRNFEKFFQEMANELPEGYSWQVTITDIDLAGEVDYFVTNTGQAIRVIKEINSPAIRFNHLLRDQYGEEVTGGEERFRDMGFMSRMSPRGNSPEFEFERVMLQDWFKKELQPKITEHAALPAKVSHPER</sequence>
<evidence type="ECO:0008006" key="4">
    <source>
        <dbReference type="Google" id="ProtNLM"/>
    </source>
</evidence>
<feature type="signal peptide" evidence="1">
    <location>
        <begin position="1"/>
        <end position="19"/>
    </location>
</feature>
<dbReference type="EMBL" id="OBEB01000004">
    <property type="protein sequence ID" value="SNY52713.1"/>
    <property type="molecule type" value="Genomic_DNA"/>
</dbReference>
<accession>A0A285IY15</accession>
<protein>
    <recommendedName>
        <fullName evidence="4">DUF3016 domain-containing protein</fullName>
    </recommendedName>
</protein>
<keyword evidence="3" id="KW-1185">Reference proteome</keyword>
<evidence type="ECO:0000313" key="3">
    <source>
        <dbReference type="Proteomes" id="UP000219353"/>
    </source>
</evidence>
<evidence type="ECO:0000313" key="2">
    <source>
        <dbReference type="EMBL" id="SNY52713.1"/>
    </source>
</evidence>